<keyword evidence="3" id="KW-1185">Reference proteome</keyword>
<evidence type="ECO:0008006" key="4">
    <source>
        <dbReference type="Google" id="ProtNLM"/>
    </source>
</evidence>
<dbReference type="GO" id="GO:0035240">
    <property type="term" value="F:dopamine binding"/>
    <property type="evidence" value="ECO:0007669"/>
    <property type="project" value="InterPro"/>
</dbReference>
<protein>
    <recommendedName>
        <fullName evidence="4">G-protein coupled receptors family 2 profile 2 domain-containing protein</fullName>
    </recommendedName>
</protein>
<dbReference type="Gene3D" id="1.20.1070.10">
    <property type="entry name" value="Rhodopsin 7-helix transmembrane proteins"/>
    <property type="match status" value="1"/>
</dbReference>
<feature type="transmembrane region" description="Helical" evidence="1">
    <location>
        <begin position="282"/>
        <end position="301"/>
    </location>
</feature>
<keyword evidence="1" id="KW-0472">Membrane</keyword>
<dbReference type="AlphaFoldDB" id="A0A8S1BV95"/>
<dbReference type="GO" id="GO:0005886">
    <property type="term" value="C:plasma membrane"/>
    <property type="evidence" value="ECO:0007669"/>
    <property type="project" value="TreeGrafter"/>
</dbReference>
<gene>
    <name evidence="2" type="ORF">CLODIP_2_CD08966</name>
</gene>
<dbReference type="GO" id="GO:0035643">
    <property type="term" value="F:L-DOPA receptor activity"/>
    <property type="evidence" value="ECO:0007669"/>
    <property type="project" value="TreeGrafter"/>
</dbReference>
<accession>A0A8S1BV95</accession>
<dbReference type="Pfam" id="PF02101">
    <property type="entry name" value="Ocular_alb"/>
    <property type="match status" value="1"/>
</dbReference>
<sequence length="352" mass="39928">MADPTIQTFCCHRSNRTDEVGLLYEFNSPTYNTVCAVSSAIGVCGAIYQLLPRQELQKASSRWVPFTITRGRRIIMWLAVADLLASLGVFVRSLLWINNQTLIPSVGSDSSLIFCFLTSAWIEYFYMCTWLWTLCYAIDVRQVYKERSCNLWLYHLFAWSVPAALTSTGLSILYVPKENCHSLESNAYLRILPNYCATYLPIAAVMIVNPILYAATSKDVTMQAARVLGQITSRERSYVGAVRFKFFAINAAFYVCWLPNLINGLLLWTLWFNLPVHVLTGLWYIMAVTNPMQALLNSLVYRRWNGQPQRLRLPCRSQEAADVSLNEETPLLLSPESFRSSKNTSINGCTAT</sequence>
<dbReference type="GO" id="GO:0072545">
    <property type="term" value="F:L-tyrosine binding"/>
    <property type="evidence" value="ECO:0007669"/>
    <property type="project" value="InterPro"/>
</dbReference>
<evidence type="ECO:0000256" key="1">
    <source>
        <dbReference type="SAM" id="Phobius"/>
    </source>
</evidence>
<name>A0A8S1BV95_9INSE</name>
<comment type="caution">
    <text evidence="2">The sequence shown here is derived from an EMBL/GenBank/DDBJ whole genome shotgun (WGS) entry which is preliminary data.</text>
</comment>
<proteinExistence type="predicted"/>
<dbReference type="PRINTS" id="PR00965">
    <property type="entry name" value="OCULARALBNSM"/>
</dbReference>
<dbReference type="GO" id="GO:0072544">
    <property type="term" value="F:L-DOPA binding"/>
    <property type="evidence" value="ECO:0007669"/>
    <property type="project" value="InterPro"/>
</dbReference>
<dbReference type="InterPro" id="IPR001414">
    <property type="entry name" value="GPR143"/>
</dbReference>
<keyword evidence="1" id="KW-1133">Transmembrane helix</keyword>
<dbReference type="SUPFAM" id="SSF81321">
    <property type="entry name" value="Family A G protein-coupled receptor-like"/>
    <property type="match status" value="1"/>
</dbReference>
<organism evidence="2 3">
    <name type="scientific">Cloeon dipterum</name>
    <dbReference type="NCBI Taxonomy" id="197152"/>
    <lineage>
        <taxon>Eukaryota</taxon>
        <taxon>Metazoa</taxon>
        <taxon>Ecdysozoa</taxon>
        <taxon>Arthropoda</taxon>
        <taxon>Hexapoda</taxon>
        <taxon>Insecta</taxon>
        <taxon>Pterygota</taxon>
        <taxon>Palaeoptera</taxon>
        <taxon>Ephemeroptera</taxon>
        <taxon>Pisciforma</taxon>
        <taxon>Baetidae</taxon>
        <taxon>Cloeon</taxon>
    </lineage>
</organism>
<feature type="transmembrane region" description="Helical" evidence="1">
    <location>
        <begin position="72"/>
        <end position="91"/>
    </location>
</feature>
<feature type="transmembrane region" description="Helical" evidence="1">
    <location>
        <begin position="151"/>
        <end position="175"/>
    </location>
</feature>
<dbReference type="Proteomes" id="UP000494165">
    <property type="component" value="Unassembled WGS sequence"/>
</dbReference>
<feature type="transmembrane region" description="Helical" evidence="1">
    <location>
        <begin position="246"/>
        <end position="270"/>
    </location>
</feature>
<dbReference type="EMBL" id="CADEPI010000003">
    <property type="protein sequence ID" value="CAB3360316.1"/>
    <property type="molecule type" value="Genomic_DNA"/>
</dbReference>
<keyword evidence="1" id="KW-0812">Transmembrane</keyword>
<evidence type="ECO:0000313" key="2">
    <source>
        <dbReference type="EMBL" id="CAB3360316.1"/>
    </source>
</evidence>
<dbReference type="PANTHER" id="PTHR15177">
    <property type="entry name" value="G-PROTEIN COUPLED RECEPTOR 143"/>
    <property type="match status" value="1"/>
</dbReference>
<feature type="transmembrane region" description="Helical" evidence="1">
    <location>
        <begin position="195"/>
        <end position="216"/>
    </location>
</feature>
<dbReference type="PANTHER" id="PTHR15177:SF2">
    <property type="entry name" value="G-PROTEIN COUPLED RECEPTOR 143"/>
    <property type="match status" value="1"/>
</dbReference>
<evidence type="ECO:0000313" key="3">
    <source>
        <dbReference type="Proteomes" id="UP000494165"/>
    </source>
</evidence>
<feature type="transmembrane region" description="Helical" evidence="1">
    <location>
        <begin position="111"/>
        <end position="139"/>
    </location>
</feature>
<dbReference type="GO" id="GO:0032438">
    <property type="term" value="P:melanosome organization"/>
    <property type="evidence" value="ECO:0007669"/>
    <property type="project" value="TreeGrafter"/>
</dbReference>
<reference evidence="2 3" key="1">
    <citation type="submission" date="2020-04" db="EMBL/GenBank/DDBJ databases">
        <authorList>
            <person name="Alioto T."/>
            <person name="Alioto T."/>
            <person name="Gomez Garrido J."/>
        </authorList>
    </citation>
    <scope>NUCLEOTIDE SEQUENCE [LARGE SCALE GENOMIC DNA]</scope>
</reference>
<dbReference type="OrthoDB" id="10069455at2759"/>
<dbReference type="GO" id="GO:0050848">
    <property type="term" value="P:regulation of calcium-mediated signaling"/>
    <property type="evidence" value="ECO:0007669"/>
    <property type="project" value="TreeGrafter"/>
</dbReference>